<comment type="caution">
    <text evidence="3">The sequence shown here is derived from an EMBL/GenBank/DDBJ whole genome shotgun (WGS) entry which is preliminary data.</text>
</comment>
<sequence length="274" mass="32262">QQLNLLLVLLHLLTSNALFVYAKNMLLVFPNKKTVVYTNIMAPVKRKLDTSDTIKIHKKSRSKIARKRNEDTILLEDLASEAVSSSQVELEFSQNEYEEREVVEEEEEKQKEVEEEQGKYIEVVNREVFEPQEEKLNKVEAEQRENIEVVNREVVEAQEEKINDVDEEEQELHEVFNATGDDKIKIIKADTFPVHLQPNSIRDSIIRSVLGKPFIKFRDILKRNHLEDFFKNSYFGHFLDLPIDTTPRFQMTIAYELLKRRFIFVNPQKKDDIV</sequence>
<accession>A0A6N2CDL8</accession>
<evidence type="ECO:0000256" key="1">
    <source>
        <dbReference type="SAM" id="Coils"/>
    </source>
</evidence>
<name>A0A6N2CDL8_SOLCI</name>
<evidence type="ECO:0000256" key="2">
    <source>
        <dbReference type="SAM" id="SignalP"/>
    </source>
</evidence>
<feature type="non-terminal residue" evidence="3">
    <location>
        <position position="1"/>
    </location>
</feature>
<evidence type="ECO:0008006" key="4">
    <source>
        <dbReference type="Google" id="ProtNLM"/>
    </source>
</evidence>
<keyword evidence="1" id="KW-0175">Coiled coil</keyword>
<feature type="coiled-coil region" evidence="1">
    <location>
        <begin position="140"/>
        <end position="175"/>
    </location>
</feature>
<proteinExistence type="predicted"/>
<feature type="signal peptide" evidence="2">
    <location>
        <begin position="1"/>
        <end position="22"/>
    </location>
</feature>
<protein>
    <recommendedName>
        <fullName evidence="4">Translocon at the inner envelope membrane of chloroplasts 214</fullName>
    </recommendedName>
</protein>
<dbReference type="AlphaFoldDB" id="A0A6N2CDL8"/>
<keyword evidence="2" id="KW-0732">Signal</keyword>
<reference evidence="3" key="1">
    <citation type="submission" date="2019-05" db="EMBL/GenBank/DDBJ databases">
        <title>The de novo reference genome and transcriptome assemblies of the wild tomato species Solanum chilense.</title>
        <authorList>
            <person name="Stam R."/>
            <person name="Nosenko T."/>
            <person name="Hoerger A.C."/>
            <person name="Stephan W."/>
            <person name="Seidel M.A."/>
            <person name="Kuhn J.M.M."/>
            <person name="Haberer G."/>
            <person name="Tellier A."/>
        </authorList>
    </citation>
    <scope>NUCLEOTIDE SEQUENCE</scope>
    <source>
        <tissue evidence="3">Mature leaves</tissue>
    </source>
</reference>
<dbReference type="EMBL" id="RXGB01000492">
    <property type="protein sequence ID" value="TMX03104.1"/>
    <property type="molecule type" value="Genomic_DNA"/>
</dbReference>
<evidence type="ECO:0000313" key="3">
    <source>
        <dbReference type="EMBL" id="TMX03104.1"/>
    </source>
</evidence>
<gene>
    <name evidence="3" type="ORF">EJD97_018206</name>
</gene>
<organism evidence="3">
    <name type="scientific">Solanum chilense</name>
    <name type="common">Tomato</name>
    <name type="synonym">Lycopersicon chilense</name>
    <dbReference type="NCBI Taxonomy" id="4083"/>
    <lineage>
        <taxon>Eukaryota</taxon>
        <taxon>Viridiplantae</taxon>
        <taxon>Streptophyta</taxon>
        <taxon>Embryophyta</taxon>
        <taxon>Tracheophyta</taxon>
        <taxon>Spermatophyta</taxon>
        <taxon>Magnoliopsida</taxon>
        <taxon>eudicotyledons</taxon>
        <taxon>Gunneridae</taxon>
        <taxon>Pentapetalae</taxon>
        <taxon>asterids</taxon>
        <taxon>lamiids</taxon>
        <taxon>Solanales</taxon>
        <taxon>Solanaceae</taxon>
        <taxon>Solanoideae</taxon>
        <taxon>Solaneae</taxon>
        <taxon>Solanum</taxon>
        <taxon>Solanum subgen. Lycopersicon</taxon>
    </lineage>
</organism>
<feature type="chain" id="PRO_5026867694" description="Translocon at the inner envelope membrane of chloroplasts 214" evidence="2">
    <location>
        <begin position="23"/>
        <end position="274"/>
    </location>
</feature>
<feature type="non-terminal residue" evidence="3">
    <location>
        <position position="274"/>
    </location>
</feature>